<comment type="caution">
    <text evidence="2">The sequence shown here is derived from an EMBL/GenBank/DDBJ whole genome shotgun (WGS) entry which is preliminary data.</text>
</comment>
<sequence>MSEQVVQQLAPAQVQYAAPVGPTLAVQLAEAFEQAVVPVDGQQVAEALADVQAQQELPDAEQPVQADAQAHSDAAPQRRKVAHTDVEEHAADEAFLARESLFLAQD</sequence>
<dbReference type="EMBL" id="LXEO01000030">
    <property type="protein sequence ID" value="OAT17191.1"/>
    <property type="molecule type" value="Genomic_DNA"/>
</dbReference>
<organism evidence="2 3">
    <name type="scientific">Buttiauxella noackiae ATCC 51607</name>
    <dbReference type="NCBI Taxonomy" id="1354255"/>
    <lineage>
        <taxon>Bacteria</taxon>
        <taxon>Pseudomonadati</taxon>
        <taxon>Pseudomonadota</taxon>
        <taxon>Gammaproteobacteria</taxon>
        <taxon>Enterobacterales</taxon>
        <taxon>Enterobacteriaceae</taxon>
        <taxon>Buttiauxella</taxon>
    </lineage>
</organism>
<proteinExistence type="predicted"/>
<accession>A0A1B7HNH7</accession>
<protein>
    <submittedName>
        <fullName evidence="2">Uncharacterized protein</fullName>
    </submittedName>
</protein>
<evidence type="ECO:0000313" key="3">
    <source>
        <dbReference type="Proteomes" id="UP000078286"/>
    </source>
</evidence>
<reference evidence="2 3" key="1">
    <citation type="submission" date="2016-04" db="EMBL/GenBank/DDBJ databases">
        <title>ATOL: Assembling a taxonomically balanced genome-scale reconstruction of the evolutionary history of the Enterobacteriaceae.</title>
        <authorList>
            <person name="Plunkett G.III."/>
            <person name="Neeno-Eckwall E.C."/>
            <person name="Glasner J.D."/>
            <person name="Perna N.T."/>
        </authorList>
    </citation>
    <scope>NUCLEOTIDE SEQUENCE [LARGE SCALE GENOMIC DNA]</scope>
    <source>
        <strain evidence="2 3">ATCC 51607</strain>
    </source>
</reference>
<dbReference type="AlphaFoldDB" id="A0A1B7HNH7"/>
<name>A0A1B7HNH7_9ENTR</name>
<evidence type="ECO:0000313" key="2">
    <source>
        <dbReference type="EMBL" id="OAT17191.1"/>
    </source>
</evidence>
<keyword evidence="3" id="KW-1185">Reference proteome</keyword>
<gene>
    <name evidence="2" type="ORF">M979_2326</name>
</gene>
<evidence type="ECO:0000256" key="1">
    <source>
        <dbReference type="SAM" id="MobiDB-lite"/>
    </source>
</evidence>
<dbReference type="Proteomes" id="UP000078286">
    <property type="component" value="Unassembled WGS sequence"/>
</dbReference>
<feature type="region of interest" description="Disordered" evidence="1">
    <location>
        <begin position="54"/>
        <end position="86"/>
    </location>
</feature>